<dbReference type="PANTHER" id="PTHR47265">
    <property type="entry name" value="IRON-SULFUR ASSEMBLY PROTEIN ISCA, CHLOROPLASTIC"/>
    <property type="match status" value="1"/>
</dbReference>
<dbReference type="GO" id="GO:0051537">
    <property type="term" value="F:2 iron, 2 sulfur cluster binding"/>
    <property type="evidence" value="ECO:0007669"/>
    <property type="project" value="UniProtKB-ARBA"/>
</dbReference>
<dbReference type="AlphaFoldDB" id="A0A934VV75"/>
<dbReference type="Gene3D" id="2.60.300.12">
    <property type="entry name" value="HesB-like domain"/>
    <property type="match status" value="1"/>
</dbReference>
<dbReference type="GO" id="GO:0030674">
    <property type="term" value="F:protein-macromolecule adaptor activity"/>
    <property type="evidence" value="ECO:0007669"/>
    <property type="project" value="TreeGrafter"/>
</dbReference>
<organism evidence="2 3">
    <name type="scientific">Luteolibacter pohnpeiensis</name>
    <dbReference type="NCBI Taxonomy" id="454153"/>
    <lineage>
        <taxon>Bacteria</taxon>
        <taxon>Pseudomonadati</taxon>
        <taxon>Verrucomicrobiota</taxon>
        <taxon>Verrucomicrobiia</taxon>
        <taxon>Verrucomicrobiales</taxon>
        <taxon>Verrucomicrobiaceae</taxon>
        <taxon>Luteolibacter</taxon>
    </lineage>
</organism>
<dbReference type="InterPro" id="IPR035903">
    <property type="entry name" value="HesB-like_dom_sf"/>
</dbReference>
<dbReference type="NCBIfam" id="TIGR00049">
    <property type="entry name" value="iron-sulfur cluster assembly accessory protein"/>
    <property type="match status" value="1"/>
</dbReference>
<evidence type="ECO:0000259" key="1">
    <source>
        <dbReference type="Pfam" id="PF01521"/>
    </source>
</evidence>
<proteinExistence type="predicted"/>
<evidence type="ECO:0000313" key="3">
    <source>
        <dbReference type="Proteomes" id="UP000603141"/>
    </source>
</evidence>
<dbReference type="InterPro" id="IPR017870">
    <property type="entry name" value="FeS_cluster_insertion_CS"/>
</dbReference>
<dbReference type="InterPro" id="IPR031108">
    <property type="entry name" value="IscA_plant_cyanobact"/>
</dbReference>
<dbReference type="Proteomes" id="UP000603141">
    <property type="component" value="Unassembled WGS sequence"/>
</dbReference>
<gene>
    <name evidence="2" type="ORF">JIN85_12720</name>
</gene>
<dbReference type="EMBL" id="JAENIJ010000019">
    <property type="protein sequence ID" value="MBK1883282.1"/>
    <property type="molecule type" value="Genomic_DNA"/>
</dbReference>
<name>A0A934VV75_9BACT</name>
<keyword evidence="3" id="KW-1185">Reference proteome</keyword>
<dbReference type="InterPro" id="IPR000361">
    <property type="entry name" value="ATAP_core_dom"/>
</dbReference>
<evidence type="ECO:0000313" key="2">
    <source>
        <dbReference type="EMBL" id="MBK1883282.1"/>
    </source>
</evidence>
<dbReference type="Pfam" id="PF01521">
    <property type="entry name" value="Fe-S_biosyn"/>
    <property type="match status" value="1"/>
</dbReference>
<protein>
    <submittedName>
        <fullName evidence="2">Iron-sulfur cluster assembly accessory protein</fullName>
    </submittedName>
</protein>
<sequence>MTAAVNYKIGNEKLVKVLPSAASHLTSLLEKQGRADGALRIAVVGGGCSGLQYKMDLVDGPRDRDILIPSNGVNVVIDPKSALFVSGSELDFSDDLQQGGFKVTNPNAVVTCSCGESFAA</sequence>
<dbReference type="InterPro" id="IPR016092">
    <property type="entry name" value="ATAP"/>
</dbReference>
<dbReference type="PANTHER" id="PTHR47265:SF1">
    <property type="entry name" value="IRON-SULFUR ASSEMBLY PROTEIN ISCA, CHLOROPLASTIC"/>
    <property type="match status" value="1"/>
</dbReference>
<reference evidence="2" key="1">
    <citation type="submission" date="2021-01" db="EMBL/GenBank/DDBJ databases">
        <title>Modified the classification status of verrucomicrobia.</title>
        <authorList>
            <person name="Feng X."/>
        </authorList>
    </citation>
    <scope>NUCLEOTIDE SEQUENCE</scope>
    <source>
        <strain evidence="2">KCTC 22041</strain>
    </source>
</reference>
<dbReference type="SUPFAM" id="SSF89360">
    <property type="entry name" value="HesB-like domain"/>
    <property type="match status" value="1"/>
</dbReference>
<accession>A0A934VV75</accession>
<feature type="domain" description="Core" evidence="1">
    <location>
        <begin position="17"/>
        <end position="115"/>
    </location>
</feature>
<dbReference type="GO" id="GO:0016226">
    <property type="term" value="P:iron-sulfur cluster assembly"/>
    <property type="evidence" value="ECO:0007669"/>
    <property type="project" value="InterPro"/>
</dbReference>
<dbReference type="PROSITE" id="PS01152">
    <property type="entry name" value="HESB"/>
    <property type="match status" value="1"/>
</dbReference>
<comment type="caution">
    <text evidence="2">The sequence shown here is derived from an EMBL/GenBank/DDBJ whole genome shotgun (WGS) entry which is preliminary data.</text>
</comment>